<sequence length="129" mass="15277">KEVGEGRKKSYLKLLKRISKKADGVVRPMEYCTYYMMSLFIEINKIKNEFLKTKLIKNLKKFRKKSKLKISSFAAMILGTFQLDEDLDIDNELFLNDFLIYEKYLNEMSSNSRDELDSFVDKIFSKLFA</sequence>
<comment type="caution">
    <text evidence="1">The sequence shown here is derived from an EMBL/GenBank/DDBJ whole genome shotgun (WGS) entry which is preliminary data.</text>
</comment>
<organism evidence="1">
    <name type="scientific">marine sediment metagenome</name>
    <dbReference type="NCBI Taxonomy" id="412755"/>
    <lineage>
        <taxon>unclassified sequences</taxon>
        <taxon>metagenomes</taxon>
        <taxon>ecological metagenomes</taxon>
    </lineage>
</organism>
<gene>
    <name evidence="1" type="ORF">S01H4_37207</name>
</gene>
<proteinExistence type="predicted"/>
<reference evidence="1" key="1">
    <citation type="journal article" date="2014" name="Front. Microbiol.">
        <title>High frequency of phylogenetically diverse reductive dehalogenase-homologous genes in deep subseafloor sedimentary metagenomes.</title>
        <authorList>
            <person name="Kawai M."/>
            <person name="Futagami T."/>
            <person name="Toyoda A."/>
            <person name="Takaki Y."/>
            <person name="Nishi S."/>
            <person name="Hori S."/>
            <person name="Arai W."/>
            <person name="Tsubouchi T."/>
            <person name="Morono Y."/>
            <person name="Uchiyama I."/>
            <person name="Ito T."/>
            <person name="Fujiyama A."/>
            <person name="Inagaki F."/>
            <person name="Takami H."/>
        </authorList>
    </citation>
    <scope>NUCLEOTIDE SEQUENCE</scope>
    <source>
        <strain evidence="1">Expedition CK06-06</strain>
    </source>
</reference>
<evidence type="ECO:0000313" key="1">
    <source>
        <dbReference type="EMBL" id="GAG98428.1"/>
    </source>
</evidence>
<feature type="non-terminal residue" evidence="1">
    <location>
        <position position="1"/>
    </location>
</feature>
<name>X1CQQ1_9ZZZZ</name>
<protein>
    <submittedName>
        <fullName evidence="1">Uncharacterized protein</fullName>
    </submittedName>
</protein>
<dbReference type="AlphaFoldDB" id="X1CQQ1"/>
<dbReference type="EMBL" id="BART01019967">
    <property type="protein sequence ID" value="GAG98428.1"/>
    <property type="molecule type" value="Genomic_DNA"/>
</dbReference>
<accession>X1CQQ1</accession>